<accession>A0A543PD79</accession>
<dbReference type="InterPro" id="IPR007138">
    <property type="entry name" value="ABM_dom"/>
</dbReference>
<comment type="caution">
    <text evidence="2">The sequence shown here is derived from an EMBL/GenBank/DDBJ whole genome shotgun (WGS) entry which is preliminary data.</text>
</comment>
<dbReference type="Pfam" id="PF03992">
    <property type="entry name" value="ABM"/>
    <property type="match status" value="1"/>
</dbReference>
<reference evidence="2 3" key="1">
    <citation type="submission" date="2019-06" db="EMBL/GenBank/DDBJ databases">
        <title>Sequencing the genomes of 1000 actinobacteria strains.</title>
        <authorList>
            <person name="Klenk H.-P."/>
        </authorList>
    </citation>
    <scope>NUCLEOTIDE SEQUENCE [LARGE SCALE GENOMIC DNA]</scope>
    <source>
        <strain evidence="2 3">DSM 46837</strain>
    </source>
</reference>
<gene>
    <name evidence="2" type="ORF">FHU33_1431</name>
</gene>
<proteinExistence type="predicted"/>
<dbReference type="EMBL" id="VFQE01000001">
    <property type="protein sequence ID" value="TQN42039.1"/>
    <property type="molecule type" value="Genomic_DNA"/>
</dbReference>
<evidence type="ECO:0000313" key="2">
    <source>
        <dbReference type="EMBL" id="TQN42039.1"/>
    </source>
</evidence>
<dbReference type="Proteomes" id="UP000319865">
    <property type="component" value="Unassembled WGS sequence"/>
</dbReference>
<protein>
    <recommendedName>
        <fullName evidence="1">ABM domain-containing protein</fullName>
    </recommendedName>
</protein>
<name>A0A543PD79_9ACTN</name>
<organism evidence="2 3">
    <name type="scientific">Blastococcus colisei</name>
    <dbReference type="NCBI Taxonomy" id="1564162"/>
    <lineage>
        <taxon>Bacteria</taxon>
        <taxon>Bacillati</taxon>
        <taxon>Actinomycetota</taxon>
        <taxon>Actinomycetes</taxon>
        <taxon>Geodermatophilales</taxon>
        <taxon>Geodermatophilaceae</taxon>
        <taxon>Blastococcus</taxon>
    </lineage>
</organism>
<keyword evidence="3" id="KW-1185">Reference proteome</keyword>
<feature type="domain" description="ABM" evidence="1">
    <location>
        <begin position="1"/>
        <end position="64"/>
    </location>
</feature>
<dbReference type="AlphaFoldDB" id="A0A543PD79"/>
<dbReference type="InterPro" id="IPR011008">
    <property type="entry name" value="Dimeric_a/b-barrel"/>
</dbReference>
<evidence type="ECO:0000259" key="1">
    <source>
        <dbReference type="Pfam" id="PF03992"/>
    </source>
</evidence>
<evidence type="ECO:0000313" key="3">
    <source>
        <dbReference type="Proteomes" id="UP000319865"/>
    </source>
</evidence>
<sequence length="206" mass="22833">MYARSTTVRGNPQAVDEGIAYVRDTVMPAVQEMDGCIGLSMLCDKERGHCIVTTSWADADAMHRTADSVMSMRQRAAEMLGGETEVQEWEIAVMHRMHETHNGACARVIRAQGDPAQMDRMLDTFRMALIPRIEELPGFVSVSVMVDRQSGRSATAVSYDSRQSMAQAEQPGMAMRKEFSSQMAMDITDVAAYDIVLAHLRVPETV</sequence>
<dbReference type="SUPFAM" id="SSF54909">
    <property type="entry name" value="Dimeric alpha+beta barrel"/>
    <property type="match status" value="1"/>
</dbReference>
<dbReference type="RefSeq" id="WP_142024706.1">
    <property type="nucleotide sequence ID" value="NZ_VFQE01000001.1"/>
</dbReference>
<dbReference type="Gene3D" id="3.30.70.100">
    <property type="match status" value="1"/>
</dbReference>
<dbReference type="OrthoDB" id="5182530at2"/>